<dbReference type="Gene3D" id="1.10.10.10">
    <property type="entry name" value="Winged helix-like DNA-binding domain superfamily/Winged helix DNA-binding domain"/>
    <property type="match status" value="1"/>
</dbReference>
<evidence type="ECO:0000259" key="1">
    <source>
        <dbReference type="PROSITE" id="PS50043"/>
    </source>
</evidence>
<reference evidence="3 4" key="1">
    <citation type="submission" date="2017-11" db="EMBL/GenBank/DDBJ databases">
        <title>Complete genome sequence of Sphingomonas sp. Strain Cra20, a psychrotolerant potential plant growth promoting rhizobacteria.</title>
        <authorList>
            <person name="Luo Y."/>
        </authorList>
    </citation>
    <scope>NUCLEOTIDE SEQUENCE [LARGE SCALE GENOMIC DNA]</scope>
    <source>
        <strain evidence="3 4">Cra20</strain>
    </source>
</reference>
<dbReference type="SMART" id="SM00421">
    <property type="entry name" value="HTH_LUXR"/>
    <property type="match status" value="1"/>
</dbReference>
<dbReference type="NCBIfam" id="TIGR00229">
    <property type="entry name" value="sensory_box"/>
    <property type="match status" value="2"/>
</dbReference>
<dbReference type="SMART" id="SM00091">
    <property type="entry name" value="PAS"/>
    <property type="match status" value="3"/>
</dbReference>
<feature type="domain" description="HTH luxR-type" evidence="1">
    <location>
        <begin position="452"/>
        <end position="517"/>
    </location>
</feature>
<dbReference type="InterPro" id="IPR013656">
    <property type="entry name" value="PAS_4"/>
</dbReference>
<evidence type="ECO:0000259" key="2">
    <source>
        <dbReference type="PROSITE" id="PS50112"/>
    </source>
</evidence>
<name>A0A2K8MI20_9SPHN</name>
<evidence type="ECO:0000313" key="4">
    <source>
        <dbReference type="Proteomes" id="UP000229081"/>
    </source>
</evidence>
<dbReference type="SUPFAM" id="SSF55785">
    <property type="entry name" value="PYP-like sensor domain (PAS domain)"/>
    <property type="match status" value="3"/>
</dbReference>
<dbReference type="InterPro" id="IPR036388">
    <property type="entry name" value="WH-like_DNA-bd_sf"/>
</dbReference>
<dbReference type="AlphaFoldDB" id="A0A2K8MI20"/>
<dbReference type="Pfam" id="PF13188">
    <property type="entry name" value="PAS_8"/>
    <property type="match status" value="2"/>
</dbReference>
<dbReference type="SUPFAM" id="SSF46894">
    <property type="entry name" value="C-terminal effector domain of the bipartite response regulators"/>
    <property type="match status" value="1"/>
</dbReference>
<organism evidence="3 4">
    <name type="scientific">Sphingomonas psychrotolerans</name>
    <dbReference type="NCBI Taxonomy" id="1327635"/>
    <lineage>
        <taxon>Bacteria</taxon>
        <taxon>Pseudomonadati</taxon>
        <taxon>Pseudomonadota</taxon>
        <taxon>Alphaproteobacteria</taxon>
        <taxon>Sphingomonadales</taxon>
        <taxon>Sphingomonadaceae</taxon>
        <taxon>Sphingomonas</taxon>
    </lineage>
</organism>
<dbReference type="Pfam" id="PF00196">
    <property type="entry name" value="GerE"/>
    <property type="match status" value="1"/>
</dbReference>
<dbReference type="PANTHER" id="PTHR44757">
    <property type="entry name" value="DIGUANYLATE CYCLASE DGCP"/>
    <property type="match status" value="1"/>
</dbReference>
<dbReference type="InterPro" id="IPR016032">
    <property type="entry name" value="Sig_transdc_resp-reg_C-effctor"/>
</dbReference>
<dbReference type="GO" id="GO:0003677">
    <property type="term" value="F:DNA binding"/>
    <property type="evidence" value="ECO:0007669"/>
    <property type="project" value="InterPro"/>
</dbReference>
<dbReference type="PRINTS" id="PR00038">
    <property type="entry name" value="HTHLUXR"/>
</dbReference>
<dbReference type="Pfam" id="PF08448">
    <property type="entry name" value="PAS_4"/>
    <property type="match status" value="1"/>
</dbReference>
<dbReference type="CDD" id="cd00130">
    <property type="entry name" value="PAS"/>
    <property type="match status" value="3"/>
</dbReference>
<dbReference type="InterPro" id="IPR000014">
    <property type="entry name" value="PAS"/>
</dbReference>
<protein>
    <submittedName>
        <fullName evidence="3">Helix-turn-helix transcriptional regulator</fullName>
    </submittedName>
</protein>
<dbReference type="InterPro" id="IPR000792">
    <property type="entry name" value="Tscrpt_reg_LuxR_C"/>
</dbReference>
<gene>
    <name evidence="3" type="ORF">CVN68_17515</name>
</gene>
<dbReference type="CDD" id="cd06170">
    <property type="entry name" value="LuxR_C_like"/>
    <property type="match status" value="1"/>
</dbReference>
<dbReference type="PANTHER" id="PTHR44757:SF2">
    <property type="entry name" value="BIOFILM ARCHITECTURE MAINTENANCE PROTEIN MBAA"/>
    <property type="match status" value="1"/>
</dbReference>
<feature type="domain" description="PAS" evidence="2">
    <location>
        <begin position="300"/>
        <end position="347"/>
    </location>
</feature>
<dbReference type="Proteomes" id="UP000229081">
    <property type="component" value="Chromosome"/>
</dbReference>
<dbReference type="KEGG" id="sphc:CVN68_17515"/>
<dbReference type="GO" id="GO:0006355">
    <property type="term" value="P:regulation of DNA-templated transcription"/>
    <property type="evidence" value="ECO:0007669"/>
    <property type="project" value="InterPro"/>
</dbReference>
<sequence length="523" mass="57777">MLLGPVSALVSAGALAWLVSSSGTNLRAETSDHMPTVDPPPLLQPTFRHLEQLMAQLLDGVILIDPTGTILSANAAALRMHGVRTAAGLGTTVESYAERFSLRGQDHRALKRREYPLFRLLAGESFPDLIVEVAPAGEDDVRWVHQVRDVTMDDDGGEPDCLALVISDVSDRFDAEARFRALFEANPAPALIVRLRDQRITEANPGFLGLTGFQPDQLAGRTLFGLDLLQDLPDSAAFREQVEAGQIVPQTEAELLVVDGSRRRVLFAGQPVDVTGEDALLLTFADLEPWRRAQNALAESERQLSSMFEMAPVAMAITSDADHRVRRVNAAFRHLTGFHEEETVGRTVDELQLWEDGEQREAAEKEVKEYGNFRNREGHLLPKGGAPADCLVSADTISVEGAPCVLWTYEDITERRRSEQELAAAIDEVMKDASWLSRSILDKVANLRRPGAPIPPVDLSPREREVLELICDDLDDAAIAQRLALSRNTVRNHVARLYTRIGVNRRSAAVIWGRERGMGRRSE</sequence>
<dbReference type="EMBL" id="CP024923">
    <property type="protein sequence ID" value="ATY33538.1"/>
    <property type="molecule type" value="Genomic_DNA"/>
</dbReference>
<dbReference type="PROSITE" id="PS50043">
    <property type="entry name" value="HTH_LUXR_2"/>
    <property type="match status" value="1"/>
</dbReference>
<dbReference type="InterPro" id="IPR035965">
    <property type="entry name" value="PAS-like_dom_sf"/>
</dbReference>
<evidence type="ECO:0000313" key="3">
    <source>
        <dbReference type="EMBL" id="ATY33538.1"/>
    </source>
</evidence>
<dbReference type="Gene3D" id="3.30.450.20">
    <property type="entry name" value="PAS domain"/>
    <property type="match status" value="3"/>
</dbReference>
<dbReference type="PROSITE" id="PS50112">
    <property type="entry name" value="PAS"/>
    <property type="match status" value="2"/>
</dbReference>
<keyword evidence="4" id="KW-1185">Reference proteome</keyword>
<dbReference type="InterPro" id="IPR052155">
    <property type="entry name" value="Biofilm_reg_signaling"/>
</dbReference>
<feature type="domain" description="PAS" evidence="2">
    <location>
        <begin position="175"/>
        <end position="224"/>
    </location>
</feature>
<accession>A0A2K8MI20</accession>
<proteinExistence type="predicted"/>